<protein>
    <submittedName>
        <fullName evidence="4">Putative membrane protein</fullName>
    </submittedName>
</protein>
<keyword evidence="2" id="KW-1133">Transmembrane helix</keyword>
<gene>
    <name evidence="4" type="ORF">CGLY_10585</name>
</gene>
<dbReference type="Pfam" id="PF01970">
    <property type="entry name" value="TctA"/>
    <property type="match status" value="1"/>
</dbReference>
<feature type="transmembrane region" description="Helical" evidence="2">
    <location>
        <begin position="472"/>
        <end position="490"/>
    </location>
</feature>
<dbReference type="AlphaFoldDB" id="X5DV81"/>
<dbReference type="OrthoDB" id="9781349at2"/>
<dbReference type="STRING" id="1404245.CGLY_10585"/>
<feature type="transmembrane region" description="Helical" evidence="2">
    <location>
        <begin position="144"/>
        <end position="162"/>
    </location>
</feature>
<evidence type="ECO:0000259" key="3">
    <source>
        <dbReference type="Pfam" id="PF01970"/>
    </source>
</evidence>
<accession>X5DV81</accession>
<evidence type="ECO:0000313" key="5">
    <source>
        <dbReference type="Proteomes" id="UP000023703"/>
    </source>
</evidence>
<feature type="transmembrane region" description="Helical" evidence="2">
    <location>
        <begin position="169"/>
        <end position="188"/>
    </location>
</feature>
<reference evidence="4 5" key="1">
    <citation type="journal article" date="2015" name="Int. J. Syst. Evol. Microbiol.">
        <title>Revisiting Corynebacterium glyciniphilum (ex Kubota et al., 1972) sp. nov., nom. rev., isolated from putrefied banana.</title>
        <authorList>
            <person name="Al-Dilaimi A."/>
            <person name="Bednarz H."/>
            <person name="Lomker A."/>
            <person name="Niehaus K."/>
            <person name="Kalinowski J."/>
            <person name="Ruckert C."/>
        </authorList>
    </citation>
    <scope>NUCLEOTIDE SEQUENCE [LARGE SCALE GENOMIC DNA]</scope>
    <source>
        <strain evidence="4">AJ 3170</strain>
    </source>
</reference>
<feature type="transmembrane region" description="Helical" evidence="2">
    <location>
        <begin position="45"/>
        <end position="68"/>
    </location>
</feature>
<feature type="domain" description="DUF112" evidence="3">
    <location>
        <begin position="20"/>
        <end position="442"/>
    </location>
</feature>
<evidence type="ECO:0000256" key="2">
    <source>
        <dbReference type="SAM" id="Phobius"/>
    </source>
</evidence>
<feature type="transmembrane region" description="Helical" evidence="2">
    <location>
        <begin position="200"/>
        <end position="224"/>
    </location>
</feature>
<dbReference type="InterPro" id="IPR002823">
    <property type="entry name" value="DUF112_TM"/>
</dbReference>
<feature type="transmembrane region" description="Helical" evidence="2">
    <location>
        <begin position="399"/>
        <end position="426"/>
    </location>
</feature>
<feature type="transmembrane region" description="Helical" evidence="2">
    <location>
        <begin position="80"/>
        <end position="98"/>
    </location>
</feature>
<keyword evidence="2" id="KW-0472">Membrane</keyword>
<feature type="transmembrane region" description="Helical" evidence="2">
    <location>
        <begin position="110"/>
        <end position="132"/>
    </location>
</feature>
<keyword evidence="5" id="KW-1185">Reference proteome</keyword>
<evidence type="ECO:0000256" key="1">
    <source>
        <dbReference type="SAM" id="MobiDB-lite"/>
    </source>
</evidence>
<dbReference type="HOGENOM" id="CLU_022936_2_0_11"/>
<dbReference type="KEGG" id="cgy:CGLY_10585"/>
<proteinExistence type="predicted"/>
<dbReference type="eggNOG" id="COG3333">
    <property type="taxonomic scope" value="Bacteria"/>
</dbReference>
<sequence>MDSLSLLMGGFGEAFSPMNLLWVFIGALLGTAVGVLPGMGSAMAVALLLPITFTLDPTAAFIMFAGVYFGGLFGDSTMGILVNTPGGSTAIATSFEGYKMTLTGRAPQALATSAIGAFTGGLIATTLVVFFAPKLAELAVHFGPAEYFALAVFAFLACSAVVSDSLIKGLASLMIGLLIATVGIDGISGTQRFTAGVPELFDGISIIVVTVGILALGEVFHTIYERRRPKPRPSVKVTGSAYLKWRDFKEALPAWFRGAGFGVPFGVIPVGGAEVPTFMAYATERKLDSRRKEPQFGKGAIRGVAAPEAAGNATAGTAMGALLAMGLPTSATAAIMLAAFQQYGIQPGPLLFERNADLVWPLLASLFVGLFVLLILNLPLAPMWAKLLLIPRHYLYPGIALFCALGVYATSAAMTDLLLVLVIGFVGFLMRRYGFPLAPIMIGVILGPLAETSFRNALLSSGGSYTSLIDSPITWVLYGMIAIVMIAAGYKHYTNLRANRTARRHAQRAAEIDAGAPDDTADRTTTGQ</sequence>
<feature type="region of interest" description="Disordered" evidence="1">
    <location>
        <begin position="509"/>
        <end position="528"/>
    </location>
</feature>
<dbReference type="PANTHER" id="PTHR35342">
    <property type="entry name" value="TRICARBOXYLIC TRANSPORT PROTEIN"/>
    <property type="match status" value="1"/>
</dbReference>
<dbReference type="RefSeq" id="WP_052540039.1">
    <property type="nucleotide sequence ID" value="NZ_CP006842.1"/>
</dbReference>
<organism evidence="4 5">
    <name type="scientific">Corynebacterium glyciniphilum AJ 3170</name>
    <dbReference type="NCBI Taxonomy" id="1404245"/>
    <lineage>
        <taxon>Bacteria</taxon>
        <taxon>Bacillati</taxon>
        <taxon>Actinomycetota</taxon>
        <taxon>Actinomycetes</taxon>
        <taxon>Mycobacteriales</taxon>
        <taxon>Corynebacteriaceae</taxon>
        <taxon>Corynebacterium</taxon>
    </lineage>
</organism>
<dbReference type="Proteomes" id="UP000023703">
    <property type="component" value="Chromosome"/>
</dbReference>
<keyword evidence="2" id="KW-0812">Transmembrane</keyword>
<dbReference type="EMBL" id="CP006842">
    <property type="protein sequence ID" value="AHW64562.1"/>
    <property type="molecule type" value="Genomic_DNA"/>
</dbReference>
<evidence type="ECO:0000313" key="4">
    <source>
        <dbReference type="EMBL" id="AHW64562.1"/>
    </source>
</evidence>
<feature type="transmembrane region" description="Helical" evidence="2">
    <location>
        <begin position="358"/>
        <end position="379"/>
    </location>
</feature>
<feature type="transmembrane region" description="Helical" evidence="2">
    <location>
        <begin position="433"/>
        <end position="452"/>
    </location>
</feature>
<dbReference type="PANTHER" id="PTHR35342:SF5">
    <property type="entry name" value="TRICARBOXYLIC TRANSPORT PROTEIN"/>
    <property type="match status" value="1"/>
</dbReference>
<feature type="transmembrane region" description="Helical" evidence="2">
    <location>
        <begin position="20"/>
        <end position="38"/>
    </location>
</feature>
<name>X5DV81_9CORY</name>